<gene>
    <name evidence="2" type="ORF">ACHHYP_05585</name>
</gene>
<evidence type="ECO:0000313" key="2">
    <source>
        <dbReference type="EMBL" id="OQR90380.1"/>
    </source>
</evidence>
<evidence type="ECO:0000259" key="1">
    <source>
        <dbReference type="PROSITE" id="PS51388"/>
    </source>
</evidence>
<dbReference type="STRING" id="1202772.A0A1V9YXW2"/>
<dbReference type="GO" id="GO:0005525">
    <property type="term" value="F:GTP binding"/>
    <property type="evidence" value="ECO:0007669"/>
    <property type="project" value="InterPro"/>
</dbReference>
<keyword evidence="3" id="KW-1185">Reference proteome</keyword>
<reference evidence="2 3" key="1">
    <citation type="journal article" date="2014" name="Genome Biol. Evol.">
        <title>The secreted proteins of Achlya hypogyna and Thraustotheca clavata identify the ancestral oomycete secretome and reveal gene acquisitions by horizontal gene transfer.</title>
        <authorList>
            <person name="Misner I."/>
            <person name="Blouin N."/>
            <person name="Leonard G."/>
            <person name="Richards T.A."/>
            <person name="Lane C.E."/>
        </authorList>
    </citation>
    <scope>NUCLEOTIDE SEQUENCE [LARGE SCALE GENOMIC DNA]</scope>
    <source>
        <strain evidence="2 3">ATCC 48635</strain>
    </source>
</reference>
<dbReference type="GO" id="GO:0003924">
    <property type="term" value="F:GTPase activity"/>
    <property type="evidence" value="ECO:0007669"/>
    <property type="project" value="InterPro"/>
</dbReference>
<accession>A0A1V9YXW2</accession>
<proteinExistence type="predicted"/>
<protein>
    <submittedName>
        <fullName evidence="2">Dynamin</fullName>
    </submittedName>
</protein>
<dbReference type="Proteomes" id="UP000243579">
    <property type="component" value="Unassembled WGS sequence"/>
</dbReference>
<dbReference type="Pfam" id="PF01031">
    <property type="entry name" value="Dynamin_M"/>
    <property type="match status" value="1"/>
</dbReference>
<dbReference type="InterPro" id="IPR020850">
    <property type="entry name" value="GED_dom"/>
</dbReference>
<comment type="caution">
    <text evidence="2">The sequence shown here is derived from an EMBL/GenBank/DDBJ whole genome shotgun (WGS) entry which is preliminary data.</text>
</comment>
<dbReference type="OrthoDB" id="158533at2759"/>
<organism evidence="2 3">
    <name type="scientific">Achlya hypogyna</name>
    <name type="common">Oomycete</name>
    <name type="synonym">Protoachlya hypogyna</name>
    <dbReference type="NCBI Taxonomy" id="1202772"/>
    <lineage>
        <taxon>Eukaryota</taxon>
        <taxon>Sar</taxon>
        <taxon>Stramenopiles</taxon>
        <taxon>Oomycota</taxon>
        <taxon>Saprolegniomycetes</taxon>
        <taxon>Saprolegniales</taxon>
        <taxon>Achlyaceae</taxon>
        <taxon>Achlya</taxon>
    </lineage>
</organism>
<name>A0A1V9YXW2_ACHHY</name>
<feature type="domain" description="GED" evidence="1">
    <location>
        <begin position="173"/>
        <end position="262"/>
    </location>
</feature>
<evidence type="ECO:0000313" key="3">
    <source>
        <dbReference type="Proteomes" id="UP000243579"/>
    </source>
</evidence>
<dbReference type="InterPro" id="IPR000375">
    <property type="entry name" value="Dynamin_stalk"/>
</dbReference>
<sequence length="262" mass="29555">MGEWRYLDELDVTDLQALMLKNRGDELPLFVSYSTFANIVRVRYVSKWRAPMQKLLEDYERLVQGTTKRAIASVHANPPLQRHVQSIVDTLLKEVVILTQHVLDENLALETRPFTLNHYLYDVFMKLRTEPLLQSLDTLSGNNDNANVSMGAVKALLKSHCGIGKASNEEQQAKELHIAISAYMQVAKKRFTDAVPMLLEMRLLQPLVASLQIRLVGDDATDELLERVLFDSVIDVEAREALNAQRQSLIQSKAEIAALTGS</sequence>
<dbReference type="AlphaFoldDB" id="A0A1V9YXW2"/>
<dbReference type="EMBL" id="JNBR01000635">
    <property type="protein sequence ID" value="OQR90380.1"/>
    <property type="molecule type" value="Genomic_DNA"/>
</dbReference>
<dbReference type="PROSITE" id="PS51388">
    <property type="entry name" value="GED"/>
    <property type="match status" value="1"/>
</dbReference>
<dbReference type="Gene3D" id="1.20.120.1240">
    <property type="entry name" value="Dynamin, middle domain"/>
    <property type="match status" value="1"/>
</dbReference>